<name>A0A0F8Z186_9ZZZZ</name>
<evidence type="ECO:0000256" key="1">
    <source>
        <dbReference type="ARBA" id="ARBA00022729"/>
    </source>
</evidence>
<comment type="caution">
    <text evidence="5">The sequence shown here is derived from an EMBL/GenBank/DDBJ whole genome shotgun (WGS) entry which is preliminary data.</text>
</comment>
<keyword evidence="1" id="KW-0732">Signal</keyword>
<keyword evidence="3" id="KW-0961">Cell wall biogenesis/degradation</keyword>
<dbReference type="InterPro" id="IPR034718">
    <property type="entry name" value="RlpA"/>
</dbReference>
<proteinExistence type="inferred from homology"/>
<feature type="domain" description="SPOR" evidence="4">
    <location>
        <begin position="134"/>
        <end position="167"/>
    </location>
</feature>
<dbReference type="PROSITE" id="PS51257">
    <property type="entry name" value="PROKAR_LIPOPROTEIN"/>
    <property type="match status" value="1"/>
</dbReference>
<evidence type="ECO:0000313" key="5">
    <source>
        <dbReference type="EMBL" id="KKK87507.1"/>
    </source>
</evidence>
<evidence type="ECO:0000259" key="4">
    <source>
        <dbReference type="PROSITE" id="PS51724"/>
    </source>
</evidence>
<protein>
    <recommendedName>
        <fullName evidence="4">SPOR domain-containing protein</fullName>
    </recommendedName>
</protein>
<dbReference type="CDD" id="cd22268">
    <property type="entry name" value="DPBB_RlpA-like"/>
    <property type="match status" value="1"/>
</dbReference>
<dbReference type="NCBIfam" id="TIGR00413">
    <property type="entry name" value="rlpA"/>
    <property type="match status" value="1"/>
</dbReference>
<organism evidence="5">
    <name type="scientific">marine sediment metagenome</name>
    <dbReference type="NCBI Taxonomy" id="412755"/>
    <lineage>
        <taxon>unclassified sequences</taxon>
        <taxon>metagenomes</taxon>
        <taxon>ecological metagenomes</taxon>
    </lineage>
</organism>
<feature type="non-terminal residue" evidence="5">
    <location>
        <position position="167"/>
    </location>
</feature>
<dbReference type="InterPro" id="IPR007730">
    <property type="entry name" value="SPOR-like_dom"/>
</dbReference>
<dbReference type="PANTHER" id="PTHR34183">
    <property type="entry name" value="ENDOLYTIC PEPTIDOGLYCAN TRANSGLYCOSYLASE RLPA"/>
    <property type="match status" value="1"/>
</dbReference>
<dbReference type="PANTHER" id="PTHR34183:SF1">
    <property type="entry name" value="ENDOLYTIC PEPTIDOGLYCAN TRANSGLYCOSYLASE RLPA"/>
    <property type="match status" value="1"/>
</dbReference>
<dbReference type="GO" id="GO:0071555">
    <property type="term" value="P:cell wall organization"/>
    <property type="evidence" value="ECO:0007669"/>
    <property type="project" value="UniProtKB-KW"/>
</dbReference>
<accession>A0A0F8Z186</accession>
<sequence length="167" mass="18622">MSDILSKKLRLLFILCSVILLTSCAGQTYFRSGNVQKGIASWYGSDFHGKLTSNREIYNMHALTAAHKTLPFGVYVRVTNLNNGKSVVVRINDRGPFIKGRIIDLSYAGAKKLGLDISGVAPVKIKVLKKYSPKKSSQKFSIQVGSFSIKKNAKILKRKLQKNYRNV</sequence>
<dbReference type="GO" id="GO:0042834">
    <property type="term" value="F:peptidoglycan binding"/>
    <property type="evidence" value="ECO:0007669"/>
    <property type="project" value="InterPro"/>
</dbReference>
<evidence type="ECO:0000256" key="3">
    <source>
        <dbReference type="ARBA" id="ARBA00023316"/>
    </source>
</evidence>
<dbReference type="EMBL" id="LAZR01050370">
    <property type="protein sequence ID" value="KKK87507.1"/>
    <property type="molecule type" value="Genomic_DNA"/>
</dbReference>
<dbReference type="PROSITE" id="PS51724">
    <property type="entry name" value="SPOR"/>
    <property type="match status" value="1"/>
</dbReference>
<dbReference type="Pfam" id="PF03330">
    <property type="entry name" value="DPBB_1"/>
    <property type="match status" value="1"/>
</dbReference>
<gene>
    <name evidence="5" type="ORF">LCGC14_2752560</name>
</gene>
<dbReference type="Gene3D" id="2.40.40.10">
    <property type="entry name" value="RlpA-like domain"/>
    <property type="match status" value="1"/>
</dbReference>
<dbReference type="HAMAP" id="MF_02071">
    <property type="entry name" value="RlpA"/>
    <property type="match status" value="1"/>
</dbReference>
<dbReference type="InterPro" id="IPR012997">
    <property type="entry name" value="RplA"/>
</dbReference>
<dbReference type="InterPro" id="IPR036908">
    <property type="entry name" value="RlpA-like_sf"/>
</dbReference>
<evidence type="ECO:0000256" key="2">
    <source>
        <dbReference type="ARBA" id="ARBA00023239"/>
    </source>
</evidence>
<keyword evidence="2" id="KW-0456">Lyase</keyword>
<dbReference type="GO" id="GO:0016829">
    <property type="term" value="F:lyase activity"/>
    <property type="evidence" value="ECO:0007669"/>
    <property type="project" value="UniProtKB-KW"/>
</dbReference>
<dbReference type="InterPro" id="IPR009009">
    <property type="entry name" value="RlpA-like_DPBB"/>
</dbReference>
<dbReference type="SUPFAM" id="SSF50685">
    <property type="entry name" value="Barwin-like endoglucanases"/>
    <property type="match status" value="1"/>
</dbReference>
<reference evidence="5" key="1">
    <citation type="journal article" date="2015" name="Nature">
        <title>Complex archaea that bridge the gap between prokaryotes and eukaryotes.</title>
        <authorList>
            <person name="Spang A."/>
            <person name="Saw J.H."/>
            <person name="Jorgensen S.L."/>
            <person name="Zaremba-Niedzwiedzka K."/>
            <person name="Martijn J."/>
            <person name="Lind A.E."/>
            <person name="van Eijk R."/>
            <person name="Schleper C."/>
            <person name="Guy L."/>
            <person name="Ettema T.J."/>
        </authorList>
    </citation>
    <scope>NUCLEOTIDE SEQUENCE</scope>
</reference>
<dbReference type="AlphaFoldDB" id="A0A0F8Z186"/>